<sequence>MVHLDFLLKELSSIQPSMLRAEQVLGVQPSEMPAWVLPAAQDPSGLCNHTEVSQLWNRGSTNISGMLARLGEGRGGWVVNLGAGDSACRSGLYSSDALDPANCLLQDGRGGVVFEGSPETFSELEQRYKDRADVDLRLGSAEPGSAARAVRDYADAEGGREGTFQLLKVDVDNCDCCFVEAILATGLRPWFVHIEVSFFVPPPIVFQPVSFARGVNDSMEELGASTHRRGHMLHCSLSAVIDLLYPLGYTLLSVVVADAVFVQRSIWAELGRGDTSDQPDGSGDLQGAEGPSIHAEWLAGTYCHPAWPHEAMVVRMQSEFVYDYRLWSDAHRPLYERLGMIRSYLDHWDVPRSRYHLRLSTAQGGPRCDQTAAAERKALEALGELVSNCVQANAQFVDPEFAPSNKVLYSNGRCRRREADQLLIVQHYERNHGRDVQWRRPGEIWQRPDDLMMEFDSREEMILTMRHMSKLVPWRVFQSDPQPTDISQICSPPPSVFGVMTYSYIYADNHQLSRRHFEDQKSMVDVTLLLHPTSSISFFHYLNLAIYELAAVAIGPTVSSFFAASAAHWQDAEASGSEHLLPLGVGAPARDYPSAGLLVQSRRPVIAVGFREVASESVWNTENGLRQGDNVAVGLPHQFSSAHPNEWSLSGAMKIGWKEVGGQGAHFRGLGGVGETRHHQQALSILAGGLQEAHGHAFSTWLDGLPDGAVLHIERHYDPTQLFLSFGAMAQDLQESARYLIPDPDVEGQWKAAFPGKGIVEFMAQTVEVVAAMPDGRTTDARRLVVAPSILKRANASTVFESVEKAVPEMTIDKVQALAAKHQIVLYSEVPDNHIVNKRKRAATAAMLPSNVLAPPMGCAAHLLWRGIVGVMAEDKIVGDIHAVWFTTRRFQSRRGLSIAAQAIASEFNIVPGPPPNAEWARHIDTILEQTILRTMSQVSGRVERIPLPAHDEMAELLADQPGGRRSDQEYRQRRVAVTLVKTFLNGDPRVRGRGARVHYCNGCCASEEAAKAMGEQLAGDMIMGILPEALSRAFPATGRKVRAEQGLGADDFREVIRSKRVRAVQKTNTPGHMQQTAVLSFALAPADNLWMKLQYLDANCPSLKDLNSSRTNPFEICLLEISESCLGPYLDGPASVVFYTYSRGPDDHAQLCAQFQGAFATLACEIHSRFHFAFQSYPYRLLKLVDVRVSQAEKDALWGEFWNAPECDLDEFFSLRLRKMYPSLEAMKDDVAVTRALDTWARTTTFTNMSTERLLALFKNSTPVHHPTVERLAGTSLLTQVLASHLAAGGLDPRRAPSRKELLEAHVPLRCAKKARGKPRGARGAFACVRSKPHDKALPWKEVRRQRLRAFAALPNEERARFHMQEEAAREQQLGGAVDEEERYSRSIGNKLLGLSSRGAPIQERNVLEAMQRLAAPPAATGGVRRMSEPLRSAFQRRLVVSDCDGIPKDLHVSYRQCCGVAHPGLCPTADPALHALGIEAREAIVGIFQRVKFKRGQLFMLTSMPAHIEYIFQLGAMSFNEPRGATVLMLERCAAGVRLQACAGRLVIKEISEVIAAALRRLPGQTYAEHWMPNRLADDRRSRYSHSFLEPSFLSIHRSFLSLPAGDPDGLELRPLQVACPEDAASLRYFEVVGEGDPYAGFHALSRESACPTPPPKKKPKCAVECPSAEPQSESDVDDDELLTHVFSKLKAKATAKKALPQAEAAPPLAVVPPAPPVPLPPLVPPPPPAPADPAAAAAAPGPEAPAPPKEKRAIPWGPARYRFNLARVFSQGVQIGWGATCGRHCDGHVPDPANPDAAVPGLPCKKQLTYGKERLTDEQCVHRLKYWLLVGLRLPISATMRRDHISMDIRHGEPGSSIEEVERLIAA</sequence>
<dbReference type="Proteomes" id="UP001189429">
    <property type="component" value="Unassembled WGS sequence"/>
</dbReference>
<feature type="compositionally biased region" description="Low complexity" evidence="1">
    <location>
        <begin position="1735"/>
        <end position="1744"/>
    </location>
</feature>
<name>A0ABN9PXS2_9DINO</name>
<proteinExistence type="predicted"/>
<accession>A0ABN9PXS2</accession>
<evidence type="ECO:0008006" key="4">
    <source>
        <dbReference type="Google" id="ProtNLM"/>
    </source>
</evidence>
<keyword evidence="3" id="KW-1185">Reference proteome</keyword>
<evidence type="ECO:0000256" key="1">
    <source>
        <dbReference type="SAM" id="MobiDB-lite"/>
    </source>
</evidence>
<dbReference type="EMBL" id="CAUYUJ010001625">
    <property type="protein sequence ID" value="CAK0796790.1"/>
    <property type="molecule type" value="Genomic_DNA"/>
</dbReference>
<reference evidence="2" key="1">
    <citation type="submission" date="2023-10" db="EMBL/GenBank/DDBJ databases">
        <authorList>
            <person name="Chen Y."/>
            <person name="Shah S."/>
            <person name="Dougan E. K."/>
            <person name="Thang M."/>
            <person name="Chan C."/>
        </authorList>
    </citation>
    <scope>NUCLEOTIDE SEQUENCE [LARGE SCALE GENOMIC DNA]</scope>
</reference>
<feature type="region of interest" description="Disordered" evidence="1">
    <location>
        <begin position="1724"/>
        <end position="1756"/>
    </location>
</feature>
<comment type="caution">
    <text evidence="2">The sequence shown here is derived from an EMBL/GenBank/DDBJ whole genome shotgun (WGS) entry which is preliminary data.</text>
</comment>
<feature type="compositionally biased region" description="Pro residues" evidence="1">
    <location>
        <begin position="1724"/>
        <end position="1734"/>
    </location>
</feature>
<protein>
    <recommendedName>
        <fullName evidence="4">Calmodulin</fullName>
    </recommendedName>
</protein>
<organism evidence="2 3">
    <name type="scientific">Prorocentrum cordatum</name>
    <dbReference type="NCBI Taxonomy" id="2364126"/>
    <lineage>
        <taxon>Eukaryota</taxon>
        <taxon>Sar</taxon>
        <taxon>Alveolata</taxon>
        <taxon>Dinophyceae</taxon>
        <taxon>Prorocentrales</taxon>
        <taxon>Prorocentraceae</taxon>
        <taxon>Prorocentrum</taxon>
    </lineage>
</organism>
<evidence type="ECO:0000313" key="2">
    <source>
        <dbReference type="EMBL" id="CAK0796790.1"/>
    </source>
</evidence>
<evidence type="ECO:0000313" key="3">
    <source>
        <dbReference type="Proteomes" id="UP001189429"/>
    </source>
</evidence>
<feature type="region of interest" description="Disordered" evidence="1">
    <location>
        <begin position="1651"/>
        <end position="1682"/>
    </location>
</feature>
<gene>
    <name evidence="2" type="ORF">PCOR1329_LOCUS6073</name>
</gene>